<organism evidence="2 3">
    <name type="scientific">Linum trigynum</name>
    <dbReference type="NCBI Taxonomy" id="586398"/>
    <lineage>
        <taxon>Eukaryota</taxon>
        <taxon>Viridiplantae</taxon>
        <taxon>Streptophyta</taxon>
        <taxon>Embryophyta</taxon>
        <taxon>Tracheophyta</taxon>
        <taxon>Spermatophyta</taxon>
        <taxon>Magnoliopsida</taxon>
        <taxon>eudicotyledons</taxon>
        <taxon>Gunneridae</taxon>
        <taxon>Pentapetalae</taxon>
        <taxon>rosids</taxon>
        <taxon>fabids</taxon>
        <taxon>Malpighiales</taxon>
        <taxon>Linaceae</taxon>
        <taxon>Linum</taxon>
    </lineage>
</organism>
<keyword evidence="3" id="KW-1185">Reference proteome</keyword>
<proteinExistence type="predicted"/>
<evidence type="ECO:0000313" key="3">
    <source>
        <dbReference type="Proteomes" id="UP001497516"/>
    </source>
</evidence>
<evidence type="ECO:0000256" key="1">
    <source>
        <dbReference type="SAM" id="Coils"/>
    </source>
</evidence>
<evidence type="ECO:0000313" key="2">
    <source>
        <dbReference type="EMBL" id="CAL1394253.1"/>
    </source>
</evidence>
<dbReference type="EMBL" id="OZ034819">
    <property type="protein sequence ID" value="CAL1394253.1"/>
    <property type="molecule type" value="Genomic_DNA"/>
</dbReference>
<feature type="coiled-coil region" evidence="1">
    <location>
        <begin position="16"/>
        <end position="43"/>
    </location>
</feature>
<sequence length="71" mass="8650">MNLYIRALAPSNFSDLRETEETLQHMKKNIEVIEQELHHLRKIKIFLPHNKRGRWRNKKLHIKRNCGAYRS</sequence>
<dbReference type="Proteomes" id="UP001497516">
    <property type="component" value="Chromosome 6"/>
</dbReference>
<name>A0AAV2F902_9ROSI</name>
<protein>
    <submittedName>
        <fullName evidence="2">Uncharacterized protein</fullName>
    </submittedName>
</protein>
<reference evidence="2 3" key="1">
    <citation type="submission" date="2024-04" db="EMBL/GenBank/DDBJ databases">
        <authorList>
            <person name="Fracassetti M."/>
        </authorList>
    </citation>
    <scope>NUCLEOTIDE SEQUENCE [LARGE SCALE GENOMIC DNA]</scope>
</reference>
<accession>A0AAV2F902</accession>
<keyword evidence="1" id="KW-0175">Coiled coil</keyword>
<gene>
    <name evidence="2" type="ORF">LTRI10_LOCUS34769</name>
</gene>
<dbReference type="AlphaFoldDB" id="A0AAV2F902"/>